<evidence type="ECO:0000256" key="1">
    <source>
        <dbReference type="SAM" id="MobiDB-lite"/>
    </source>
</evidence>
<feature type="domain" description="F-box" evidence="2">
    <location>
        <begin position="85"/>
        <end position="131"/>
    </location>
</feature>
<dbReference type="InterPro" id="IPR036047">
    <property type="entry name" value="F-box-like_dom_sf"/>
</dbReference>
<dbReference type="CTD" id="157574"/>
<dbReference type="KEGG" id="csem:103398520"/>
<dbReference type="RefSeq" id="XP_008335389.1">
    <property type="nucleotide sequence ID" value="XM_008337167.3"/>
</dbReference>
<proteinExistence type="predicted"/>
<dbReference type="PROSITE" id="PS50181">
    <property type="entry name" value="FBOX"/>
    <property type="match status" value="1"/>
</dbReference>
<keyword evidence="4" id="KW-1185">Reference proteome</keyword>
<dbReference type="CDD" id="cd22172">
    <property type="entry name" value="F-box_FBXO16"/>
    <property type="match status" value="1"/>
</dbReference>
<reference evidence="3" key="2">
    <citation type="submission" date="2025-09" db="UniProtKB">
        <authorList>
            <consortium name="Ensembl"/>
        </authorList>
    </citation>
    <scope>IDENTIFICATION</scope>
</reference>
<reference evidence="3" key="1">
    <citation type="submission" date="2025-08" db="UniProtKB">
        <authorList>
            <consortium name="Ensembl"/>
        </authorList>
    </citation>
    <scope>IDENTIFICATION</scope>
</reference>
<dbReference type="InterPro" id="IPR001810">
    <property type="entry name" value="F-box_dom"/>
</dbReference>
<organism evidence="3 4">
    <name type="scientific">Cynoglossus semilaevis</name>
    <name type="common">Tongue sole</name>
    <dbReference type="NCBI Taxonomy" id="244447"/>
    <lineage>
        <taxon>Eukaryota</taxon>
        <taxon>Metazoa</taxon>
        <taxon>Chordata</taxon>
        <taxon>Craniata</taxon>
        <taxon>Vertebrata</taxon>
        <taxon>Euteleostomi</taxon>
        <taxon>Actinopterygii</taxon>
        <taxon>Neopterygii</taxon>
        <taxon>Teleostei</taxon>
        <taxon>Neoteleostei</taxon>
        <taxon>Acanthomorphata</taxon>
        <taxon>Carangaria</taxon>
        <taxon>Pleuronectiformes</taxon>
        <taxon>Pleuronectoidei</taxon>
        <taxon>Cynoglossidae</taxon>
        <taxon>Cynoglossinae</taxon>
        <taxon>Cynoglossus</taxon>
    </lineage>
</organism>
<dbReference type="Pfam" id="PF12937">
    <property type="entry name" value="F-box-like"/>
    <property type="match status" value="1"/>
</dbReference>
<dbReference type="PANTHER" id="PTHR46857:SF2">
    <property type="entry name" value="F-BOX ONLY PROTEIN 16"/>
    <property type="match status" value="1"/>
</dbReference>
<accession>A0A3P8VRN7</accession>
<sequence length="375" mass="42648">MPQEPKSPANCSGMQTKMSAWTPLNHPAANIKIFEERQTLLSKWFDRWSDSQRRAVLQTFVKSCSREQLKFLSLIVSRRLPLQAADFTCELPRALSLYIFSFLDPRSLCRCAQVSWHWKSIVELDQLWMPKCLKLSWCISHSPTPFEQGVWKRHYIQTVQEMRLLRHKTATFMPQYATPNLATINNKHKDQSHAASLHEGRQGSAAQPAKEGLRYGSTKAKPQSQALPPWRHSDRRPKDTLRFNYLDNLSPADHRLKNHIKSTSLSYAGNPVTAEEGRRKSLSEATYKLRKAKSMMFLTSNYRPQHSPTPAPPTHHPQWASSSNGQPNTEEGAKSLLHSAHWNAGMRPGPIRSAVPQLSAAVLRACQRSQRSSPS</sequence>
<protein>
    <submittedName>
        <fullName evidence="3">F-box protein 16</fullName>
    </submittedName>
</protein>
<dbReference type="OrthoDB" id="10257471at2759"/>
<dbReference type="Gene3D" id="1.20.1280.50">
    <property type="match status" value="1"/>
</dbReference>
<name>A0A3P8VRN7_CYNSE</name>
<dbReference type="GeneTree" id="ENSGT00940000159021"/>
<dbReference type="AlphaFoldDB" id="A0A3P8VRN7"/>
<dbReference type="STRING" id="244447.ENSCSEP00000016964"/>
<evidence type="ECO:0000313" key="3">
    <source>
        <dbReference type="Ensembl" id="ENSCSEP00000016964.1"/>
    </source>
</evidence>
<dbReference type="OMA" id="CAQVCWY"/>
<dbReference type="GeneID" id="103398520"/>
<evidence type="ECO:0000259" key="2">
    <source>
        <dbReference type="PROSITE" id="PS50181"/>
    </source>
</evidence>
<dbReference type="PANTHER" id="PTHR46857">
    <property type="entry name" value="EPITHELIAL CELL-TRANSFORMING SEQUENCE 2 ONCOGENE-LIKE"/>
    <property type="match status" value="1"/>
</dbReference>
<dbReference type="Proteomes" id="UP000265120">
    <property type="component" value="Unassembled WGS sequence"/>
</dbReference>
<dbReference type="SMART" id="SM00256">
    <property type="entry name" value="FBOX"/>
    <property type="match status" value="1"/>
</dbReference>
<dbReference type="RefSeq" id="XP_016886238.1">
    <property type="nucleotide sequence ID" value="XM_017030749.2"/>
</dbReference>
<dbReference type="SUPFAM" id="SSF81383">
    <property type="entry name" value="F-box domain"/>
    <property type="match status" value="1"/>
</dbReference>
<feature type="region of interest" description="Disordered" evidence="1">
    <location>
        <begin position="187"/>
        <end position="238"/>
    </location>
</feature>
<feature type="compositionally biased region" description="Basic and acidic residues" evidence="1">
    <location>
        <begin position="187"/>
        <end position="201"/>
    </location>
</feature>
<dbReference type="InParanoid" id="A0A3P8VRN7"/>
<dbReference type="InterPro" id="IPR052805">
    <property type="entry name" value="GEF_Ubiquitin-Prot_Reg"/>
</dbReference>
<feature type="compositionally biased region" description="Polar residues" evidence="1">
    <location>
        <begin position="319"/>
        <end position="329"/>
    </location>
</feature>
<evidence type="ECO:0000313" key="4">
    <source>
        <dbReference type="Proteomes" id="UP000265120"/>
    </source>
</evidence>
<feature type="region of interest" description="Disordered" evidence="1">
    <location>
        <begin position="301"/>
        <end position="352"/>
    </location>
</feature>
<dbReference type="Ensembl" id="ENSCSET00000017177.1">
    <property type="protein sequence ID" value="ENSCSEP00000016964.1"/>
    <property type="gene ID" value="ENSCSEG00000010900.1"/>
</dbReference>